<evidence type="ECO:0000313" key="1">
    <source>
        <dbReference type="EMBL" id="KAK1142910.1"/>
    </source>
</evidence>
<sequence length="821" mass="92553">MADQRKSLTGVSWGFASVSIIVVCIRVYTRALYTRRAGWDDFFIALSLVSALVCSALVQVGVSYGLGLHATDITDPEAKIQAFKYTVIAPNFSMVSTTTGKISVVIFLLRLMGPTASAWRRWFLYILTVVSIGMNILAVIVVMGFCRPAEKIWRPETPGSCFSLQLQLVAGTAQASYNAFSDLALAIFPVFVFWNVQLALRLKMAVIAVMGAGVFAAAATLTKAILLKNLPAHADITWSWAPITLWYTIEMYVIIICATLPTLRQSYFAVLNRSTHQFSSYNKFTHSTKSDHKQRSLPQPRRPVDASLFETHMTNFQEEPGHQHSSSQDNILPGEAIDLSAIKKTTEVHDLGHVTGVLRTAFLNLHTMMYNGGTTPESYGRLIAWGDSMDDGAMKWASNGQGFHPSHGLSVLEAQQRLYECLLGCCYQLHDIPQESLIADFPVLPEPTIKDKGEWASLAAIARDAPYRLPASLDLRSLERLVDAKYSAAEDHVLALREDPGYFADVVKDYKEHRQEILRDTNGKPHPTMAPYPQPLFWSRVMQNVVEPTSPLKYLPKELYDEFVKVRYFLEQFTIGPINQAKIAVPPSPPLRVLFQRETQVPGTSKMQVFPRKHSDMTDAQSELVWTLETLWGDSRVIQLAGRKTVMDILERLVQRDPKNRGLISSRVASIVSNLSVLLECLYQIELYHPRVATFESGFDHRSDEIRKEYAEMVKGWDKFLVPFEGSRLGVKGAPEKDLFYYPVEKRRNKQNVELMQHAERNLDEFWAAVDRHQPAKRGMTRRNAAYLTLCRMSGKLQRTPEWVEPTKKPTFIGSPDSILA</sequence>
<gene>
    <name evidence="1" type="ORF">N8T08_007151</name>
</gene>
<name>A0ACC3AYS2_9EURO</name>
<reference evidence="1 2" key="1">
    <citation type="journal article" date="2023" name="ACS Omega">
        <title>Identification of the Neoaspergillic Acid Biosynthesis Gene Cluster by Establishing an In Vitro CRISPR-Ribonucleoprotein Genetic System in Aspergillus melleus.</title>
        <authorList>
            <person name="Yuan B."/>
            <person name="Grau M.F."/>
            <person name="Murata R.M."/>
            <person name="Torok T."/>
            <person name="Venkateswaran K."/>
            <person name="Stajich J.E."/>
            <person name="Wang C.C.C."/>
        </authorList>
    </citation>
    <scope>NUCLEOTIDE SEQUENCE [LARGE SCALE GENOMIC DNA]</scope>
    <source>
        <strain evidence="1 2">IMV 1140</strain>
    </source>
</reference>
<evidence type="ECO:0000313" key="2">
    <source>
        <dbReference type="Proteomes" id="UP001177260"/>
    </source>
</evidence>
<organism evidence="1 2">
    <name type="scientific">Aspergillus melleus</name>
    <dbReference type="NCBI Taxonomy" id="138277"/>
    <lineage>
        <taxon>Eukaryota</taxon>
        <taxon>Fungi</taxon>
        <taxon>Dikarya</taxon>
        <taxon>Ascomycota</taxon>
        <taxon>Pezizomycotina</taxon>
        <taxon>Eurotiomycetes</taxon>
        <taxon>Eurotiomycetidae</taxon>
        <taxon>Eurotiales</taxon>
        <taxon>Aspergillaceae</taxon>
        <taxon>Aspergillus</taxon>
        <taxon>Aspergillus subgen. Circumdati</taxon>
    </lineage>
</organism>
<dbReference type="Proteomes" id="UP001177260">
    <property type="component" value="Unassembled WGS sequence"/>
</dbReference>
<protein>
    <submittedName>
        <fullName evidence="1">Uncharacterized protein</fullName>
    </submittedName>
</protein>
<accession>A0ACC3AYS2</accession>
<proteinExistence type="predicted"/>
<comment type="caution">
    <text evidence="1">The sequence shown here is derived from an EMBL/GenBank/DDBJ whole genome shotgun (WGS) entry which is preliminary data.</text>
</comment>
<dbReference type="EMBL" id="JAOPJF010000045">
    <property type="protein sequence ID" value="KAK1142910.1"/>
    <property type="molecule type" value="Genomic_DNA"/>
</dbReference>
<keyword evidence="2" id="KW-1185">Reference proteome</keyword>